<keyword evidence="2" id="KW-1185">Reference proteome</keyword>
<sequence>MSTTKYEEHHILCYLARRIREIKEGDNGKFIIKLRSTIALKNLS</sequence>
<accession>A0ACA9S9P8</accession>
<proteinExistence type="predicted"/>
<dbReference type="Proteomes" id="UP000789920">
    <property type="component" value="Unassembled WGS sequence"/>
</dbReference>
<name>A0ACA9S9P8_9GLOM</name>
<reference evidence="1" key="1">
    <citation type="submission" date="2021-06" db="EMBL/GenBank/DDBJ databases">
        <authorList>
            <person name="Kallberg Y."/>
            <person name="Tangrot J."/>
            <person name="Rosling A."/>
        </authorList>
    </citation>
    <scope>NUCLEOTIDE SEQUENCE</scope>
    <source>
        <strain evidence="1">MA461A</strain>
    </source>
</reference>
<evidence type="ECO:0000313" key="1">
    <source>
        <dbReference type="EMBL" id="CAG8831764.1"/>
    </source>
</evidence>
<protein>
    <submittedName>
        <fullName evidence="1">8066_t:CDS:1</fullName>
    </submittedName>
</protein>
<dbReference type="EMBL" id="CAJVQC010102170">
    <property type="protein sequence ID" value="CAG8831764.1"/>
    <property type="molecule type" value="Genomic_DNA"/>
</dbReference>
<organism evidence="1 2">
    <name type="scientific">Racocetra persica</name>
    <dbReference type="NCBI Taxonomy" id="160502"/>
    <lineage>
        <taxon>Eukaryota</taxon>
        <taxon>Fungi</taxon>
        <taxon>Fungi incertae sedis</taxon>
        <taxon>Mucoromycota</taxon>
        <taxon>Glomeromycotina</taxon>
        <taxon>Glomeromycetes</taxon>
        <taxon>Diversisporales</taxon>
        <taxon>Gigasporaceae</taxon>
        <taxon>Racocetra</taxon>
    </lineage>
</organism>
<feature type="non-terminal residue" evidence="1">
    <location>
        <position position="44"/>
    </location>
</feature>
<gene>
    <name evidence="1" type="ORF">RPERSI_LOCUS28254</name>
</gene>
<comment type="caution">
    <text evidence="1">The sequence shown here is derived from an EMBL/GenBank/DDBJ whole genome shotgun (WGS) entry which is preliminary data.</text>
</comment>
<evidence type="ECO:0000313" key="2">
    <source>
        <dbReference type="Proteomes" id="UP000789920"/>
    </source>
</evidence>